<reference evidence="2 3" key="1">
    <citation type="submission" date="2019-06" db="EMBL/GenBank/DDBJ databases">
        <title>WGS assembly of Gossypium darwinii.</title>
        <authorList>
            <person name="Chen Z.J."/>
            <person name="Sreedasyam A."/>
            <person name="Ando A."/>
            <person name="Song Q."/>
            <person name="De L."/>
            <person name="Hulse-Kemp A."/>
            <person name="Ding M."/>
            <person name="Ye W."/>
            <person name="Kirkbride R."/>
            <person name="Jenkins J."/>
            <person name="Plott C."/>
            <person name="Lovell J."/>
            <person name="Lin Y.-M."/>
            <person name="Vaughn R."/>
            <person name="Liu B."/>
            <person name="Li W."/>
            <person name="Simpson S."/>
            <person name="Scheffler B."/>
            <person name="Saski C."/>
            <person name="Grover C."/>
            <person name="Hu G."/>
            <person name="Conover J."/>
            <person name="Carlson J."/>
            <person name="Shu S."/>
            <person name="Boston L."/>
            <person name="Williams M."/>
            <person name="Peterson D."/>
            <person name="Mcgee K."/>
            <person name="Jones D."/>
            <person name="Wendel J."/>
            <person name="Stelly D."/>
            <person name="Grimwood J."/>
            <person name="Schmutz J."/>
        </authorList>
    </citation>
    <scope>NUCLEOTIDE SEQUENCE [LARGE SCALE GENOMIC DNA]</scope>
    <source>
        <strain evidence="2">1808015.09</strain>
    </source>
</reference>
<gene>
    <name evidence="2" type="ORF">ES288_A11G173300v1</name>
</gene>
<name>A0A5D2EMB0_GOSDA</name>
<dbReference type="EMBL" id="CM017698">
    <property type="protein sequence ID" value="TYG94252.1"/>
    <property type="molecule type" value="Genomic_DNA"/>
</dbReference>
<feature type="region of interest" description="Disordered" evidence="1">
    <location>
        <begin position="1"/>
        <end position="26"/>
    </location>
</feature>
<feature type="compositionally biased region" description="Basic and acidic residues" evidence="1">
    <location>
        <begin position="12"/>
        <end position="25"/>
    </location>
</feature>
<dbReference type="AlphaFoldDB" id="A0A5D2EMB0"/>
<proteinExistence type="predicted"/>
<protein>
    <submittedName>
        <fullName evidence="2">Uncharacterized protein</fullName>
    </submittedName>
</protein>
<organism evidence="2 3">
    <name type="scientific">Gossypium darwinii</name>
    <name type="common">Darwin's cotton</name>
    <name type="synonym">Gossypium barbadense var. darwinii</name>
    <dbReference type="NCBI Taxonomy" id="34276"/>
    <lineage>
        <taxon>Eukaryota</taxon>
        <taxon>Viridiplantae</taxon>
        <taxon>Streptophyta</taxon>
        <taxon>Embryophyta</taxon>
        <taxon>Tracheophyta</taxon>
        <taxon>Spermatophyta</taxon>
        <taxon>Magnoliopsida</taxon>
        <taxon>eudicotyledons</taxon>
        <taxon>Gunneridae</taxon>
        <taxon>Pentapetalae</taxon>
        <taxon>rosids</taxon>
        <taxon>malvids</taxon>
        <taxon>Malvales</taxon>
        <taxon>Malvaceae</taxon>
        <taxon>Malvoideae</taxon>
        <taxon>Gossypium</taxon>
    </lineage>
</organism>
<evidence type="ECO:0000313" key="2">
    <source>
        <dbReference type="EMBL" id="TYG94252.1"/>
    </source>
</evidence>
<dbReference type="Proteomes" id="UP000323506">
    <property type="component" value="Chromosome A11"/>
</dbReference>
<evidence type="ECO:0000256" key="1">
    <source>
        <dbReference type="SAM" id="MobiDB-lite"/>
    </source>
</evidence>
<sequence>MTSFIGDAGLDLPHDGAKANKGVERRSRRRGADVAWWSSARRGGAPDVRRLEANLAAAQRNPKVPENHLIFGPFRPIQFSV</sequence>
<accession>A0A5D2EMB0</accession>
<evidence type="ECO:0000313" key="3">
    <source>
        <dbReference type="Proteomes" id="UP000323506"/>
    </source>
</evidence>
<keyword evidence="3" id="KW-1185">Reference proteome</keyword>